<organism evidence="2 3">
    <name type="scientific">Kineosporia succinea</name>
    <dbReference type="NCBI Taxonomy" id="84632"/>
    <lineage>
        <taxon>Bacteria</taxon>
        <taxon>Bacillati</taxon>
        <taxon>Actinomycetota</taxon>
        <taxon>Actinomycetes</taxon>
        <taxon>Kineosporiales</taxon>
        <taxon>Kineosporiaceae</taxon>
        <taxon>Kineosporia</taxon>
    </lineage>
</organism>
<dbReference type="SUPFAM" id="SSF51735">
    <property type="entry name" value="NAD(P)-binding Rossmann-fold domains"/>
    <property type="match status" value="1"/>
</dbReference>
<reference evidence="2 3" key="1">
    <citation type="submission" date="2023-07" db="EMBL/GenBank/DDBJ databases">
        <title>Sequencing the genomes of 1000 actinobacteria strains.</title>
        <authorList>
            <person name="Klenk H.-P."/>
        </authorList>
    </citation>
    <scope>NUCLEOTIDE SEQUENCE [LARGE SCALE GENOMIC DNA]</scope>
    <source>
        <strain evidence="2 3">DSM 44388</strain>
    </source>
</reference>
<comment type="caution">
    <text evidence="2">The sequence shown here is derived from an EMBL/GenBank/DDBJ whole genome shotgun (WGS) entry which is preliminary data.</text>
</comment>
<proteinExistence type="predicted"/>
<dbReference type="InterPro" id="IPR016040">
    <property type="entry name" value="NAD(P)-bd_dom"/>
</dbReference>
<feature type="domain" description="NAD(P)-binding" evidence="1">
    <location>
        <begin position="7"/>
        <end position="135"/>
    </location>
</feature>
<sequence>MKIVVLGGSGLIGAQLVEILRGQGHQVVPASRSTGVDVLTGSGLELEGAEVVVDVLNSPSFADDDVLRFFTTSTATVLEKASGVKHYVVLSIVGTDGVPGSGYLRAKAAQEELVRASGIPFSIVRATQFFEFAPGVAAMSTDAAGTVRLPTDLVQPIAAAEVARILAGVVVGSPVGQIDIAGPERFGLDEYVRRAAPGTPVVTDPEATYAGAKLQPTSLVPVGDAVVSEVSLESWQQAGAR</sequence>
<evidence type="ECO:0000259" key="1">
    <source>
        <dbReference type="Pfam" id="PF13460"/>
    </source>
</evidence>
<evidence type="ECO:0000313" key="2">
    <source>
        <dbReference type="EMBL" id="MDP9826914.1"/>
    </source>
</evidence>
<dbReference type="Proteomes" id="UP001235712">
    <property type="component" value="Unassembled WGS sequence"/>
</dbReference>
<dbReference type="Gene3D" id="3.40.50.720">
    <property type="entry name" value="NAD(P)-binding Rossmann-like Domain"/>
    <property type="match status" value="1"/>
</dbReference>
<protein>
    <submittedName>
        <fullName evidence="2">Uncharacterized protein YbjT (DUF2867 family)</fullName>
    </submittedName>
</protein>
<dbReference type="Pfam" id="PF13460">
    <property type="entry name" value="NAD_binding_10"/>
    <property type="match status" value="1"/>
</dbReference>
<gene>
    <name evidence="2" type="ORF">J2S57_002663</name>
</gene>
<dbReference type="InterPro" id="IPR036291">
    <property type="entry name" value="NAD(P)-bd_dom_sf"/>
</dbReference>
<dbReference type="RefSeq" id="WP_307242262.1">
    <property type="nucleotide sequence ID" value="NZ_JAUSQZ010000001.1"/>
</dbReference>
<dbReference type="EMBL" id="JAUSQZ010000001">
    <property type="protein sequence ID" value="MDP9826914.1"/>
    <property type="molecule type" value="Genomic_DNA"/>
</dbReference>
<keyword evidence="3" id="KW-1185">Reference proteome</keyword>
<name>A0ABT9P2K2_9ACTN</name>
<accession>A0ABT9P2K2</accession>
<evidence type="ECO:0000313" key="3">
    <source>
        <dbReference type="Proteomes" id="UP001235712"/>
    </source>
</evidence>